<dbReference type="RefSeq" id="WP_256940044.1">
    <property type="nucleotide sequence ID" value="NZ_JOPG01000007.1"/>
</dbReference>
<comment type="caution">
    <text evidence="1">The sequence shown here is derived from an EMBL/GenBank/DDBJ whole genome shotgun (WGS) entry which is preliminary data.</text>
</comment>
<gene>
    <name evidence="1" type="ORF">HK23_12655</name>
</gene>
<dbReference type="Proteomes" id="UP000242683">
    <property type="component" value="Unassembled WGS sequence"/>
</dbReference>
<reference evidence="2" key="1">
    <citation type="submission" date="2014-06" db="EMBL/GenBank/DDBJ databases">
        <authorList>
            <person name="Winans N.J."/>
            <person name="Newell P.D."/>
            <person name="Douglas A.E."/>
        </authorList>
    </citation>
    <scope>NUCLEOTIDE SEQUENCE [LARGE SCALE GENOMIC DNA]</scope>
    <source>
        <strain evidence="2">DsW_057</strain>
    </source>
</reference>
<protein>
    <submittedName>
        <fullName evidence="1">Uncharacterized protein</fullName>
    </submittedName>
</protein>
<organism evidence="1 2">
    <name type="scientific">Acetobacter malorum</name>
    <dbReference type="NCBI Taxonomy" id="178901"/>
    <lineage>
        <taxon>Bacteria</taxon>
        <taxon>Pseudomonadati</taxon>
        <taxon>Pseudomonadota</taxon>
        <taxon>Alphaproteobacteria</taxon>
        <taxon>Acetobacterales</taxon>
        <taxon>Acetobacteraceae</taxon>
        <taxon>Acetobacter</taxon>
    </lineage>
</organism>
<accession>A0A1Y3GD14</accession>
<evidence type="ECO:0000313" key="2">
    <source>
        <dbReference type="Proteomes" id="UP000242683"/>
    </source>
</evidence>
<name>A0A1Y3GD14_9PROT</name>
<dbReference type="EMBL" id="JOPG01000007">
    <property type="protein sequence ID" value="OUJ06827.1"/>
    <property type="molecule type" value="Genomic_DNA"/>
</dbReference>
<evidence type="ECO:0000313" key="1">
    <source>
        <dbReference type="EMBL" id="OUJ06827.1"/>
    </source>
</evidence>
<dbReference type="AlphaFoldDB" id="A0A1Y3GD14"/>
<sequence>MIARLFRTTIGGALASTGAALVLSRVRTGSYGPGVNCTAHWLYGNKAADVNKLDAAHSLTGIATNTAAVLFWSWFYHKALGRQPKMMRALIATAALGPVSCLIDYKATPKRFTPGWELVFSRTDMAIIYLAMVLGMLSGTFQTSPSCEKSESSKTGRVVS</sequence>
<proteinExistence type="predicted"/>